<evidence type="ECO:0000256" key="6">
    <source>
        <dbReference type="ARBA" id="ARBA00022692"/>
    </source>
</evidence>
<feature type="transmembrane region" description="Helical" evidence="15">
    <location>
        <begin position="473"/>
        <end position="492"/>
    </location>
</feature>
<sequence>MKNSGSESCMLFAESDEDMEKDLHRDENDGNGSDYSNDSNENQSMRKPSSYSIAWPQSYRQSIDLYGSVPSPNIGFLGTTSLSRLGSSFLSSSLTRKQTLEIVQPEKKPLLQTSDEEQLRKSIIRKDASKVSHEAHIPGQCSFGQAVLNGINALCGIGILSTPYAVKEGGWIGLSVLLFYAVFSYYTGLLLRYCLDSAPGLETYPDIGQAAFGTTGRVLISACCIEYIIVESDNLSTLFPNAYINLGEIEVNAHVLFAILTSVALLPTVWLRDLRILSYISERIVVAVACGVIATVVVVICLFWVCLVDKAEIHHTEGTTTTSIFNLATFPVAMGLYGYCYAGHAVFPNLYIAMANRNQFPRVLLVCFVICTTLYCAVAVMGYSAFGESTLSQFTLNMPQHLVAAKIAVWTTNIPRVDTLCLVLSLAFSSLEELIPPTNPNFNIYSKLIRTALVASTLLVGLSVPFFGLVMSLTGSLLTMFVSLILPAACFLSIRGGRMSHFQVALCVTIITVGVVSSCFGSYSSLSEIIEQLLG</sequence>
<evidence type="ECO:0000256" key="5">
    <source>
        <dbReference type="ARBA" id="ARBA00022475"/>
    </source>
</evidence>
<comment type="similarity">
    <text evidence="13">Belongs to the amino acid/polyamine transporter 2 family. Amino acid/auxin permease (AAAP) (TC 2.A.18.5) subfamily.</text>
</comment>
<dbReference type="GO" id="GO:0009734">
    <property type="term" value="P:auxin-activated signaling pathway"/>
    <property type="evidence" value="ECO:0007669"/>
    <property type="project" value="UniProtKB-KW"/>
</dbReference>
<dbReference type="GO" id="GO:0006865">
    <property type="term" value="P:amino acid transport"/>
    <property type="evidence" value="ECO:0007669"/>
    <property type="project" value="UniProtKB-KW"/>
</dbReference>
<comment type="similarity">
    <text evidence="3">Belongs to the amino acid/polyamine transporter 2 family. Amino acid/auxin permease (AAAP) (TC 2.A.18.1) subfamily.</text>
</comment>
<evidence type="ECO:0000256" key="10">
    <source>
        <dbReference type="ARBA" id="ARBA00023136"/>
    </source>
</evidence>
<evidence type="ECO:0000313" key="18">
    <source>
        <dbReference type="Proteomes" id="UP001189624"/>
    </source>
</evidence>
<keyword evidence="18" id="KW-1185">Reference proteome</keyword>
<feature type="transmembrane region" description="Helical" evidence="15">
    <location>
        <begin position="284"/>
        <end position="305"/>
    </location>
</feature>
<keyword evidence="4" id="KW-0813">Transport</keyword>
<evidence type="ECO:0000256" key="15">
    <source>
        <dbReference type="SAM" id="Phobius"/>
    </source>
</evidence>
<feature type="compositionally biased region" description="Polar residues" evidence="14">
    <location>
        <begin position="30"/>
        <end position="49"/>
    </location>
</feature>
<evidence type="ECO:0000256" key="14">
    <source>
        <dbReference type="SAM" id="MobiDB-lite"/>
    </source>
</evidence>
<protein>
    <recommendedName>
        <fullName evidence="16">Amino acid transporter transmembrane domain-containing protein</fullName>
    </recommendedName>
</protein>
<feature type="transmembrane region" description="Helical" evidence="15">
    <location>
        <begin position="249"/>
        <end position="272"/>
    </location>
</feature>
<keyword evidence="7" id="KW-0769">Symport</keyword>
<comment type="subcellular location">
    <subcellularLocation>
        <location evidence="2">Cell membrane</location>
    </subcellularLocation>
    <subcellularLocation>
        <location evidence="1">Endomembrane system</location>
        <topology evidence="1">Multi-pass membrane protein</topology>
    </subcellularLocation>
</comment>
<evidence type="ECO:0000256" key="9">
    <source>
        <dbReference type="ARBA" id="ARBA00022989"/>
    </source>
</evidence>
<evidence type="ECO:0000259" key="16">
    <source>
        <dbReference type="Pfam" id="PF01490"/>
    </source>
</evidence>
<feature type="domain" description="Amino acid transporter transmembrane" evidence="16">
    <location>
        <begin position="141"/>
        <end position="525"/>
    </location>
</feature>
<evidence type="ECO:0000256" key="1">
    <source>
        <dbReference type="ARBA" id="ARBA00004127"/>
    </source>
</evidence>
<keyword evidence="8" id="KW-0029">Amino-acid transport</keyword>
<evidence type="ECO:0000256" key="12">
    <source>
        <dbReference type="ARBA" id="ARBA00045588"/>
    </source>
</evidence>
<evidence type="ECO:0000256" key="2">
    <source>
        <dbReference type="ARBA" id="ARBA00004236"/>
    </source>
</evidence>
<dbReference type="Pfam" id="PF01490">
    <property type="entry name" value="Aa_trans"/>
    <property type="match status" value="1"/>
</dbReference>
<comment type="function">
    <text evidence="12">Carrier protein involved in proton-driven auxin influx. Mediates the formation of auxin gradient from developing leaves (site of auxin biosynthesis) to tips by contributing to the loading of auxin in vascular tissues and facilitating acropetal (base to tip) auxin transport within inner tissues of the root apex, and basipetal (tip to base) auxin transport within outer tissues of the root apex. May be involved in lateral roots and nodules formation.</text>
</comment>
<keyword evidence="9 15" id="KW-1133">Transmembrane helix</keyword>
<keyword evidence="6 15" id="KW-0812">Transmembrane</keyword>
<dbReference type="GO" id="GO:0005886">
    <property type="term" value="C:plasma membrane"/>
    <property type="evidence" value="ECO:0007669"/>
    <property type="project" value="UniProtKB-SubCell"/>
</dbReference>
<gene>
    <name evidence="17" type="ORF">AYBTSS11_LOCUS21367</name>
</gene>
<feature type="transmembrane region" description="Helical" evidence="15">
    <location>
        <begin position="325"/>
        <end position="351"/>
    </location>
</feature>
<dbReference type="AlphaFoldDB" id="A0AA86T0N3"/>
<feature type="transmembrane region" description="Helical" evidence="15">
    <location>
        <begin position="504"/>
        <end position="526"/>
    </location>
</feature>
<feature type="region of interest" description="Disordered" evidence="14">
    <location>
        <begin position="1"/>
        <end position="49"/>
    </location>
</feature>
<evidence type="ECO:0000256" key="3">
    <source>
        <dbReference type="ARBA" id="ARBA00005590"/>
    </source>
</evidence>
<dbReference type="Gramene" id="rna-AYBTSS11_LOCUS21367">
    <property type="protein sequence ID" value="CAJ1967782.1"/>
    <property type="gene ID" value="gene-AYBTSS11_LOCUS21367"/>
</dbReference>
<keyword evidence="5" id="KW-1003">Cell membrane</keyword>
<proteinExistence type="inferred from homology"/>
<dbReference type="InterPro" id="IPR013057">
    <property type="entry name" value="AA_transpt_TM"/>
</dbReference>
<name>A0AA86T0N3_9FABA</name>
<evidence type="ECO:0000256" key="8">
    <source>
        <dbReference type="ARBA" id="ARBA00022970"/>
    </source>
</evidence>
<dbReference type="GO" id="GO:0015293">
    <property type="term" value="F:symporter activity"/>
    <property type="evidence" value="ECO:0007669"/>
    <property type="project" value="UniProtKB-KW"/>
</dbReference>
<reference evidence="17" key="1">
    <citation type="submission" date="2023-10" db="EMBL/GenBank/DDBJ databases">
        <authorList>
            <person name="Domelevo Entfellner J.-B."/>
        </authorList>
    </citation>
    <scope>NUCLEOTIDE SEQUENCE</scope>
</reference>
<evidence type="ECO:0000256" key="11">
    <source>
        <dbReference type="ARBA" id="ARBA00023294"/>
    </source>
</evidence>
<evidence type="ECO:0000313" key="17">
    <source>
        <dbReference type="EMBL" id="CAJ1967782.1"/>
    </source>
</evidence>
<accession>A0AA86T0N3</accession>
<keyword evidence="10 15" id="KW-0472">Membrane</keyword>
<keyword evidence="11" id="KW-0927">Auxin signaling pathway</keyword>
<feature type="transmembrane region" description="Helical" evidence="15">
    <location>
        <begin position="172"/>
        <end position="195"/>
    </location>
</feature>
<organism evidence="17 18">
    <name type="scientific">Sphenostylis stenocarpa</name>
    <dbReference type="NCBI Taxonomy" id="92480"/>
    <lineage>
        <taxon>Eukaryota</taxon>
        <taxon>Viridiplantae</taxon>
        <taxon>Streptophyta</taxon>
        <taxon>Embryophyta</taxon>
        <taxon>Tracheophyta</taxon>
        <taxon>Spermatophyta</taxon>
        <taxon>Magnoliopsida</taxon>
        <taxon>eudicotyledons</taxon>
        <taxon>Gunneridae</taxon>
        <taxon>Pentapetalae</taxon>
        <taxon>rosids</taxon>
        <taxon>fabids</taxon>
        <taxon>Fabales</taxon>
        <taxon>Fabaceae</taxon>
        <taxon>Papilionoideae</taxon>
        <taxon>50 kb inversion clade</taxon>
        <taxon>NPAAA clade</taxon>
        <taxon>indigoferoid/millettioid clade</taxon>
        <taxon>Phaseoleae</taxon>
        <taxon>Sphenostylis</taxon>
    </lineage>
</organism>
<evidence type="ECO:0000256" key="13">
    <source>
        <dbReference type="ARBA" id="ARBA00049662"/>
    </source>
</evidence>
<evidence type="ECO:0000256" key="4">
    <source>
        <dbReference type="ARBA" id="ARBA00022448"/>
    </source>
</evidence>
<evidence type="ECO:0000256" key="7">
    <source>
        <dbReference type="ARBA" id="ARBA00022847"/>
    </source>
</evidence>
<dbReference type="GO" id="GO:0012505">
    <property type="term" value="C:endomembrane system"/>
    <property type="evidence" value="ECO:0007669"/>
    <property type="project" value="UniProtKB-SubCell"/>
</dbReference>
<dbReference type="Proteomes" id="UP001189624">
    <property type="component" value="Chromosome 7"/>
</dbReference>
<dbReference type="EMBL" id="OY731404">
    <property type="protein sequence ID" value="CAJ1967782.1"/>
    <property type="molecule type" value="Genomic_DNA"/>
</dbReference>
<dbReference type="PANTHER" id="PTHR48017">
    <property type="entry name" value="OS05G0424000 PROTEIN-RELATED"/>
    <property type="match status" value="1"/>
</dbReference>
<feature type="transmembrane region" description="Helical" evidence="15">
    <location>
        <begin position="448"/>
        <end position="467"/>
    </location>
</feature>
<feature type="transmembrane region" description="Helical" evidence="15">
    <location>
        <begin position="363"/>
        <end position="387"/>
    </location>
</feature>
<dbReference type="FunFam" id="1.20.1740.10:FF:000047">
    <property type="entry name" value="Amino acid transporter AVT1A"/>
    <property type="match status" value="1"/>
</dbReference>